<reference evidence="1 2" key="1">
    <citation type="submission" date="2020-08" db="EMBL/GenBank/DDBJ databases">
        <title>Genomic Encyclopedia of Type Strains, Phase IV (KMG-IV): sequencing the most valuable type-strain genomes for metagenomic binning, comparative biology and taxonomic classification.</title>
        <authorList>
            <person name="Goeker M."/>
        </authorList>
    </citation>
    <scope>NUCLEOTIDE SEQUENCE [LARGE SCALE GENOMIC DNA]</scope>
    <source>
        <strain evidence="1 2">DSM 44197</strain>
    </source>
</reference>
<dbReference type="EMBL" id="JACJIA010000008">
    <property type="protein sequence ID" value="MBA8954327.1"/>
    <property type="molecule type" value="Genomic_DNA"/>
</dbReference>
<gene>
    <name evidence="1" type="ORF">HNR61_005981</name>
</gene>
<organism evidence="1 2">
    <name type="scientific">Actinomadura namibiensis</name>
    <dbReference type="NCBI Taxonomy" id="182080"/>
    <lineage>
        <taxon>Bacteria</taxon>
        <taxon>Bacillati</taxon>
        <taxon>Actinomycetota</taxon>
        <taxon>Actinomycetes</taxon>
        <taxon>Streptosporangiales</taxon>
        <taxon>Thermomonosporaceae</taxon>
        <taxon>Actinomadura</taxon>
    </lineage>
</organism>
<sequence>MSPANALLAVLREWFPGWDIWYERGVWRAAGFMLISSSTADGLVEHLAGADPDAFARVARRFEGRTA</sequence>
<protein>
    <submittedName>
        <fullName evidence="1">Uncharacterized protein</fullName>
    </submittedName>
</protein>
<dbReference type="AlphaFoldDB" id="A0A7W3QP61"/>
<dbReference type="Proteomes" id="UP000572680">
    <property type="component" value="Unassembled WGS sequence"/>
</dbReference>
<evidence type="ECO:0000313" key="1">
    <source>
        <dbReference type="EMBL" id="MBA8954327.1"/>
    </source>
</evidence>
<accession>A0A7W3QP61</accession>
<keyword evidence="2" id="KW-1185">Reference proteome</keyword>
<name>A0A7W3QP61_ACTNM</name>
<dbReference type="RefSeq" id="WP_182846413.1">
    <property type="nucleotide sequence ID" value="NZ_BAAALP010000023.1"/>
</dbReference>
<comment type="caution">
    <text evidence="1">The sequence shown here is derived from an EMBL/GenBank/DDBJ whole genome shotgun (WGS) entry which is preliminary data.</text>
</comment>
<proteinExistence type="predicted"/>
<evidence type="ECO:0000313" key="2">
    <source>
        <dbReference type="Proteomes" id="UP000572680"/>
    </source>
</evidence>